<keyword evidence="4" id="KW-1185">Reference proteome</keyword>
<feature type="compositionally biased region" description="Basic residues" evidence="1">
    <location>
        <begin position="15"/>
        <end position="27"/>
    </location>
</feature>
<feature type="region of interest" description="Disordered" evidence="1">
    <location>
        <begin position="320"/>
        <end position="349"/>
    </location>
</feature>
<evidence type="ECO:0000313" key="4">
    <source>
        <dbReference type="Proteomes" id="UP000027178"/>
    </source>
</evidence>
<feature type="domain" description="Thiopeptide-type bacteriocin biosynthesis" evidence="2">
    <location>
        <begin position="62"/>
        <end position="307"/>
    </location>
</feature>
<gene>
    <name evidence="3" type="ORF">KCH_59940</name>
</gene>
<dbReference type="EMBL" id="JNBY01000115">
    <property type="protein sequence ID" value="KDN82285.1"/>
    <property type="molecule type" value="Genomic_DNA"/>
</dbReference>
<sequence length="349" mass="38535">MAARRRGVRAGGPRGGRRLARRPRQRTRLPAAAPRPGAARAPRVAPPRGRAVRESHGPGSEWLCARLPCAPDRHDELLVHHLPELLAGLPEGVDRWFYLRHPYPEPHLRLRFHGDPGGLAARLLPVLARWADGRAAAGLAGPLVLDGYRPEPERHGGPAAIEAAERVFAADSRCCLLQLRLLRERRLDVSAPVLAAANYVDLAQHFGDPQHLRRRCLTTERHALPAADRAQARALIDPRGRWERLAELPGADELLAAWQERAAALARYRARLDPRWSTPDTALSALLHLHHNRLLGADRTAEERSLAPARRTVRAYWSREAARSAAGTPRSPDVPSTDRHPTILPGAAL</sequence>
<feature type="compositionally biased region" description="Low complexity" evidence="1">
    <location>
        <begin position="28"/>
        <end position="49"/>
    </location>
</feature>
<name>A0A066YWJ1_9ACTN</name>
<evidence type="ECO:0000313" key="3">
    <source>
        <dbReference type="EMBL" id="KDN82285.1"/>
    </source>
</evidence>
<evidence type="ECO:0000259" key="2">
    <source>
        <dbReference type="Pfam" id="PF14028"/>
    </source>
</evidence>
<dbReference type="HOGENOM" id="CLU_794054_0_0_11"/>
<dbReference type="PATRIC" id="fig|1348663.4.peg.5800"/>
<protein>
    <recommendedName>
        <fullName evidence="2">Thiopeptide-type bacteriocin biosynthesis domain-containing protein</fullName>
    </recommendedName>
</protein>
<dbReference type="Pfam" id="PF14028">
    <property type="entry name" value="Lant_dehydr_C"/>
    <property type="match status" value="1"/>
</dbReference>
<dbReference type="RefSeq" id="WP_244305464.1">
    <property type="nucleotide sequence ID" value="NZ_KK853997.1"/>
</dbReference>
<feature type="region of interest" description="Disordered" evidence="1">
    <location>
        <begin position="1"/>
        <end position="57"/>
    </location>
</feature>
<dbReference type="AlphaFoldDB" id="A0A066YWJ1"/>
<organism evidence="3 4">
    <name type="scientific">Kitasatospora cheerisanensis KCTC 2395</name>
    <dbReference type="NCBI Taxonomy" id="1348663"/>
    <lineage>
        <taxon>Bacteria</taxon>
        <taxon>Bacillati</taxon>
        <taxon>Actinomycetota</taxon>
        <taxon>Actinomycetes</taxon>
        <taxon>Kitasatosporales</taxon>
        <taxon>Streptomycetaceae</taxon>
        <taxon>Kitasatospora</taxon>
    </lineage>
</organism>
<dbReference type="InterPro" id="IPR023809">
    <property type="entry name" value="Thiopep_bacteriocin_synth_dom"/>
</dbReference>
<reference evidence="3 4" key="1">
    <citation type="submission" date="2014-05" db="EMBL/GenBank/DDBJ databases">
        <title>Draft Genome Sequence of Kitasatospora cheerisanensis KCTC 2395.</title>
        <authorList>
            <person name="Nam D.H."/>
        </authorList>
    </citation>
    <scope>NUCLEOTIDE SEQUENCE [LARGE SCALE GENOMIC DNA]</scope>
    <source>
        <strain evidence="3 4">KCTC 2395</strain>
    </source>
</reference>
<proteinExistence type="predicted"/>
<dbReference type="eggNOG" id="ENOG502Z81U">
    <property type="taxonomic scope" value="Bacteria"/>
</dbReference>
<dbReference type="NCBIfam" id="TIGR03891">
    <property type="entry name" value="thiopep_ocin"/>
    <property type="match status" value="1"/>
</dbReference>
<comment type="caution">
    <text evidence="3">The sequence shown here is derived from an EMBL/GenBank/DDBJ whole genome shotgun (WGS) entry which is preliminary data.</text>
</comment>
<dbReference type="Proteomes" id="UP000027178">
    <property type="component" value="Unassembled WGS sequence"/>
</dbReference>
<evidence type="ECO:0000256" key="1">
    <source>
        <dbReference type="SAM" id="MobiDB-lite"/>
    </source>
</evidence>
<accession>A0A066YWJ1</accession>